<evidence type="ECO:0000256" key="1">
    <source>
        <dbReference type="SAM" id="SignalP"/>
    </source>
</evidence>
<dbReference type="PANTHER" id="PTHR33112:SF16">
    <property type="entry name" value="HETEROKARYON INCOMPATIBILITY DOMAIN-CONTAINING PROTEIN"/>
    <property type="match status" value="1"/>
</dbReference>
<name>A0A8G1REF4_9EURO</name>
<feature type="domain" description="Heterokaryon incompatibility" evidence="2">
    <location>
        <begin position="250"/>
        <end position="403"/>
    </location>
</feature>
<dbReference type="PANTHER" id="PTHR33112">
    <property type="entry name" value="DOMAIN PROTEIN, PUTATIVE-RELATED"/>
    <property type="match status" value="1"/>
</dbReference>
<dbReference type="Proteomes" id="UP000249526">
    <property type="component" value="Unassembled WGS sequence"/>
</dbReference>
<keyword evidence="4" id="KW-1185">Reference proteome</keyword>
<dbReference type="EMBL" id="KZ825054">
    <property type="protein sequence ID" value="RAH63567.1"/>
    <property type="molecule type" value="Genomic_DNA"/>
</dbReference>
<dbReference type="AlphaFoldDB" id="A0A8G1REF4"/>
<evidence type="ECO:0000259" key="2">
    <source>
        <dbReference type="Pfam" id="PF06985"/>
    </source>
</evidence>
<reference evidence="3 4" key="1">
    <citation type="submission" date="2018-02" db="EMBL/GenBank/DDBJ databases">
        <title>The genomes of Aspergillus section Nigri reveals drivers in fungal speciation.</title>
        <authorList>
            <consortium name="DOE Joint Genome Institute"/>
            <person name="Vesth T.C."/>
            <person name="Nybo J."/>
            <person name="Theobald S."/>
            <person name="Brandl J."/>
            <person name="Frisvad J.C."/>
            <person name="Nielsen K.F."/>
            <person name="Lyhne E.K."/>
            <person name="Kogle M.E."/>
            <person name="Kuo A."/>
            <person name="Riley R."/>
            <person name="Clum A."/>
            <person name="Nolan M."/>
            <person name="Lipzen A."/>
            <person name="Salamov A."/>
            <person name="Henrissat B."/>
            <person name="Wiebenga A."/>
            <person name="De vries R.P."/>
            <person name="Grigoriev I.V."/>
            <person name="Mortensen U.H."/>
            <person name="Andersen M.R."/>
            <person name="Baker S.E."/>
        </authorList>
    </citation>
    <scope>NUCLEOTIDE SEQUENCE [LARGE SCALE GENOMIC DNA]</scope>
    <source>
        <strain evidence="3 4">CBS 112811</strain>
    </source>
</reference>
<feature type="signal peptide" evidence="1">
    <location>
        <begin position="1"/>
        <end position="25"/>
    </location>
</feature>
<accession>A0A8G1REF4</accession>
<sequence>MRKTSVGAGQRALMLSIIFSVGATANPNPTLGAPSSGVIPKMSFTSDPDADPNQTCPHVVLRKRADYIGIENTPIATFLINASICLDCNLVLQVIEAVKPGWVKKNAYLGLVDYQRAKSEDDWFTIVPQFTLHLQQPGGREDADLDQPTTFHFLKRAATARYEAQIFDWHAGKSPEYTGKFLAQSLEVTHDSGSPAAFERARHWLSYCDEHDEACKPPNPDYKPRRLINVGSSDGTHEPFLFEPVEPVRYACLSYCWGKDLDQVLTTTTHNLESHYQAIELSTLPLALQDAITVCRSLEIPNLWVDSLCIVQNDRISWLHDASAMHDIYLNSYLTISVMEPNSCKMRFLGKQRFGEPTWQKLLCTTRPDTAPPLDLLIRPGKFYPRSYRDRSSLDTRGWCLQESVLPNRRLCYDGNEMIWECLCRQLCECGHAVAPQVPRHTTLDYGKLGASIKTEILKTKVRSERQGYPEWHRSSLGSRLWLEPHQAPYQRWRDLVSDYSHRSLTKKHDRLRAISGLAKMVGNHMRQGSEAAVEYLAGLWKRELPFDLSWEVEPPNEGAEIPESGTVNANEAAYYIPTWSWASVGRPVTYRFDLPLEIWKYEPVAVDQCIVERVHCQHELLEDSMSAVTDGSIVLTSAFAPVKLIHLEELPEKQKGQVIYEDEVRYYTFVQCSDGHKVSVTLDKPEVHNSDESYYCLRLFSWVSERNQRMGPETWFLILVPSTHKPGAFERRGVGLWDRLLAGTDSRSCPIFEGGEIATVEIV</sequence>
<proteinExistence type="predicted"/>
<gene>
    <name evidence="3" type="ORF">BO85DRAFT_444804</name>
</gene>
<feature type="chain" id="PRO_5034906156" evidence="1">
    <location>
        <begin position="26"/>
        <end position="764"/>
    </location>
</feature>
<dbReference type="InterPro" id="IPR010730">
    <property type="entry name" value="HET"/>
</dbReference>
<dbReference type="RefSeq" id="XP_025521489.1">
    <property type="nucleotide sequence ID" value="XM_025659114.1"/>
</dbReference>
<protein>
    <submittedName>
        <fullName evidence="3">Heterokaryon incompatibility protein</fullName>
    </submittedName>
</protein>
<evidence type="ECO:0000313" key="4">
    <source>
        <dbReference type="Proteomes" id="UP000249526"/>
    </source>
</evidence>
<keyword evidence="1" id="KW-0732">Signal</keyword>
<evidence type="ECO:0000313" key="3">
    <source>
        <dbReference type="EMBL" id="RAH63567.1"/>
    </source>
</evidence>
<dbReference type="Pfam" id="PF06985">
    <property type="entry name" value="HET"/>
    <property type="match status" value="1"/>
</dbReference>
<organism evidence="3 4">
    <name type="scientific">Aspergillus piperis CBS 112811</name>
    <dbReference type="NCBI Taxonomy" id="1448313"/>
    <lineage>
        <taxon>Eukaryota</taxon>
        <taxon>Fungi</taxon>
        <taxon>Dikarya</taxon>
        <taxon>Ascomycota</taxon>
        <taxon>Pezizomycotina</taxon>
        <taxon>Eurotiomycetes</taxon>
        <taxon>Eurotiomycetidae</taxon>
        <taxon>Eurotiales</taxon>
        <taxon>Aspergillaceae</taxon>
        <taxon>Aspergillus</taxon>
        <taxon>Aspergillus subgen. Circumdati</taxon>
    </lineage>
</organism>
<dbReference type="GeneID" id="37162516"/>